<dbReference type="Proteomes" id="UP000789901">
    <property type="component" value="Unassembled WGS sequence"/>
</dbReference>
<evidence type="ECO:0000313" key="3">
    <source>
        <dbReference type="Proteomes" id="UP000789901"/>
    </source>
</evidence>
<reference evidence="2 3" key="1">
    <citation type="submission" date="2021-06" db="EMBL/GenBank/DDBJ databases">
        <authorList>
            <person name="Kallberg Y."/>
            <person name="Tangrot J."/>
            <person name="Rosling A."/>
        </authorList>
    </citation>
    <scope>NUCLEOTIDE SEQUENCE [LARGE SCALE GENOMIC DNA]</scope>
    <source>
        <strain evidence="2 3">120-4 pot B 10/14</strain>
    </source>
</reference>
<feature type="region of interest" description="Disordered" evidence="1">
    <location>
        <begin position="26"/>
        <end position="48"/>
    </location>
</feature>
<feature type="compositionally biased region" description="Basic and acidic residues" evidence="1">
    <location>
        <begin position="27"/>
        <end position="45"/>
    </location>
</feature>
<sequence length="107" mass="12381">MKSTKENSPVKANLLMKVQQKYISKSPSEKLNEKINKQKSDDKSSIMKSTEQINKVEILVCHLEEKANEVEMLKIKGALPRRTKKNKQKVAMWMEMNIINIITKQHG</sequence>
<keyword evidence="3" id="KW-1185">Reference proteome</keyword>
<proteinExistence type="predicted"/>
<dbReference type="EMBL" id="CAJVQB010002189">
    <property type="protein sequence ID" value="CAG8565636.1"/>
    <property type="molecule type" value="Genomic_DNA"/>
</dbReference>
<accession>A0ABN7UF95</accession>
<name>A0ABN7UF95_GIGMA</name>
<gene>
    <name evidence="2" type="ORF">GMARGA_LOCUS5232</name>
</gene>
<organism evidence="2 3">
    <name type="scientific">Gigaspora margarita</name>
    <dbReference type="NCBI Taxonomy" id="4874"/>
    <lineage>
        <taxon>Eukaryota</taxon>
        <taxon>Fungi</taxon>
        <taxon>Fungi incertae sedis</taxon>
        <taxon>Mucoromycota</taxon>
        <taxon>Glomeromycotina</taxon>
        <taxon>Glomeromycetes</taxon>
        <taxon>Diversisporales</taxon>
        <taxon>Gigasporaceae</taxon>
        <taxon>Gigaspora</taxon>
    </lineage>
</organism>
<protein>
    <submittedName>
        <fullName evidence="2">25843_t:CDS:1</fullName>
    </submittedName>
</protein>
<comment type="caution">
    <text evidence="2">The sequence shown here is derived from an EMBL/GenBank/DDBJ whole genome shotgun (WGS) entry which is preliminary data.</text>
</comment>
<evidence type="ECO:0000256" key="1">
    <source>
        <dbReference type="SAM" id="MobiDB-lite"/>
    </source>
</evidence>
<evidence type="ECO:0000313" key="2">
    <source>
        <dbReference type="EMBL" id="CAG8565636.1"/>
    </source>
</evidence>